<proteinExistence type="predicted"/>
<feature type="compositionally biased region" description="Basic residues" evidence="7">
    <location>
        <begin position="91"/>
        <end position="107"/>
    </location>
</feature>
<dbReference type="PANTHER" id="PTHR31500">
    <property type="entry name" value="AT-HOOK MOTIF NUCLEAR-LOCALIZED PROTEIN 9"/>
    <property type="match status" value="1"/>
</dbReference>
<dbReference type="InterPro" id="IPR005175">
    <property type="entry name" value="PPC_dom"/>
</dbReference>
<feature type="region of interest" description="Disordered" evidence="7">
    <location>
        <begin position="1"/>
        <end position="24"/>
    </location>
</feature>
<comment type="subcellular location">
    <subcellularLocation>
        <location evidence="1 6">Nucleus</location>
    </subcellularLocation>
</comment>
<evidence type="ECO:0000256" key="4">
    <source>
        <dbReference type="ARBA" id="ARBA00023163"/>
    </source>
</evidence>
<reference evidence="9 10" key="1">
    <citation type="submission" date="2020-02" db="EMBL/GenBank/DDBJ databases">
        <authorList>
            <person name="Ma Q."/>
            <person name="Huang Y."/>
            <person name="Song X."/>
            <person name="Pei D."/>
        </authorList>
    </citation>
    <scope>NUCLEOTIDE SEQUENCE [LARGE SCALE GENOMIC DNA]</scope>
    <source>
        <strain evidence="9">Sxm20200214</strain>
        <tissue evidence="9">Leaf</tissue>
    </source>
</reference>
<dbReference type="GO" id="GO:0003680">
    <property type="term" value="F:minor groove of adenine-thymine-rich DNA binding"/>
    <property type="evidence" value="ECO:0007669"/>
    <property type="project" value="UniProtKB-UniRule"/>
</dbReference>
<dbReference type="Proteomes" id="UP000886595">
    <property type="component" value="Unassembled WGS sequence"/>
</dbReference>
<evidence type="ECO:0000259" key="8">
    <source>
        <dbReference type="PROSITE" id="PS51742"/>
    </source>
</evidence>
<evidence type="ECO:0000256" key="5">
    <source>
        <dbReference type="ARBA" id="ARBA00023242"/>
    </source>
</evidence>
<feature type="compositionally biased region" description="Low complexity" evidence="7">
    <location>
        <begin position="262"/>
        <end position="272"/>
    </location>
</feature>
<evidence type="ECO:0000256" key="7">
    <source>
        <dbReference type="SAM" id="MobiDB-lite"/>
    </source>
</evidence>
<dbReference type="CDD" id="cd11378">
    <property type="entry name" value="DUF296"/>
    <property type="match status" value="1"/>
</dbReference>
<dbReference type="EMBL" id="JAAMPC010000007">
    <property type="protein sequence ID" value="KAG2303283.1"/>
    <property type="molecule type" value="Genomic_DNA"/>
</dbReference>
<keyword evidence="3 6" id="KW-0238">DNA-binding</keyword>
<feature type="region of interest" description="Disordered" evidence="7">
    <location>
        <begin position="55"/>
        <end position="116"/>
    </location>
</feature>
<dbReference type="Pfam" id="PF03479">
    <property type="entry name" value="PCC"/>
    <property type="match status" value="1"/>
</dbReference>
<dbReference type="PANTHER" id="PTHR31500:SF72">
    <property type="entry name" value="AT-HOOK MOTIF NUCLEAR-LOCALIZED PROTEIN"/>
    <property type="match status" value="1"/>
</dbReference>
<keyword evidence="10" id="KW-1185">Reference proteome</keyword>
<evidence type="ECO:0000256" key="1">
    <source>
        <dbReference type="ARBA" id="ARBA00004123"/>
    </source>
</evidence>
<evidence type="ECO:0000313" key="9">
    <source>
        <dbReference type="EMBL" id="KAG2303283.1"/>
    </source>
</evidence>
<comment type="domain">
    <text evidence="6">The PPC domain mediates interactions between AHL proteins.</text>
</comment>
<comment type="caution">
    <text evidence="9">The sequence shown here is derived from an EMBL/GenBank/DDBJ whole genome shotgun (WGS) entry which is preliminary data.</text>
</comment>
<dbReference type="Gene3D" id="3.30.1330.80">
    <property type="entry name" value="Hypothetical protein, similar to alpha- acetolactate decarboxylase, domain 2"/>
    <property type="match status" value="1"/>
</dbReference>
<evidence type="ECO:0000256" key="6">
    <source>
        <dbReference type="RuleBase" id="RU367031"/>
    </source>
</evidence>
<evidence type="ECO:0000256" key="3">
    <source>
        <dbReference type="ARBA" id="ARBA00023125"/>
    </source>
</evidence>
<dbReference type="GO" id="GO:0005634">
    <property type="term" value="C:nucleus"/>
    <property type="evidence" value="ECO:0007669"/>
    <property type="project" value="UniProtKB-SubCell"/>
</dbReference>
<name>A0A8X7SBK8_BRACI</name>
<keyword evidence="2 6" id="KW-0805">Transcription regulation</keyword>
<keyword evidence="4 6" id="KW-0804">Transcription</keyword>
<dbReference type="AlphaFoldDB" id="A0A8X7SBK8"/>
<accession>A0A8X7SBK8</accession>
<dbReference type="OrthoDB" id="1102824at2759"/>
<evidence type="ECO:0000313" key="10">
    <source>
        <dbReference type="Proteomes" id="UP000886595"/>
    </source>
</evidence>
<dbReference type="InterPro" id="IPR039605">
    <property type="entry name" value="AHL"/>
</dbReference>
<organism evidence="9 10">
    <name type="scientific">Brassica carinata</name>
    <name type="common">Ethiopian mustard</name>
    <name type="synonym">Abyssinian cabbage</name>
    <dbReference type="NCBI Taxonomy" id="52824"/>
    <lineage>
        <taxon>Eukaryota</taxon>
        <taxon>Viridiplantae</taxon>
        <taxon>Streptophyta</taxon>
        <taxon>Embryophyta</taxon>
        <taxon>Tracheophyta</taxon>
        <taxon>Spermatophyta</taxon>
        <taxon>Magnoliopsida</taxon>
        <taxon>eudicotyledons</taxon>
        <taxon>Gunneridae</taxon>
        <taxon>Pentapetalae</taxon>
        <taxon>rosids</taxon>
        <taxon>malvids</taxon>
        <taxon>Brassicales</taxon>
        <taxon>Brassicaceae</taxon>
        <taxon>Brassiceae</taxon>
        <taxon>Brassica</taxon>
    </lineage>
</organism>
<gene>
    <name evidence="9" type="ORF">Bca52824_031934</name>
</gene>
<protein>
    <recommendedName>
        <fullName evidence="6">AT-hook motif nuclear-localized protein</fullName>
    </recommendedName>
</protein>
<dbReference type="SUPFAM" id="SSF117856">
    <property type="entry name" value="AF0104/ALDC/Ptd012-like"/>
    <property type="match status" value="1"/>
</dbReference>
<dbReference type="PROSITE" id="PS51742">
    <property type="entry name" value="PPC"/>
    <property type="match status" value="1"/>
</dbReference>
<feature type="compositionally biased region" description="Polar residues" evidence="7">
    <location>
        <begin position="9"/>
        <end position="24"/>
    </location>
</feature>
<feature type="region of interest" description="Disordered" evidence="7">
    <location>
        <begin position="251"/>
        <end position="308"/>
    </location>
</feature>
<comment type="function">
    <text evidence="6">Transcription factor that specifically binds AT-rich DNA sequences related to the nuclear matrix attachment regions (MARs).</text>
</comment>
<feature type="domain" description="PPC" evidence="8">
    <location>
        <begin position="118"/>
        <end position="258"/>
    </location>
</feature>
<sequence length="308" mass="32351">MDSKETHQHQNGNATELAGPTSTSQAMNLLSVGALSLRQPQQPLMLNGSPYSVATQQPGMQRGTEQLARGSPRKYAPDAVIDGDANAGPPAKRRMGRPLGSRNKKQNRNALAGGEGKEESITAHIIHVNAGEDIAMKLVEFMNQEPRDVCILSASGAVSLAVLQSNNPLGFVFFEGQYIITDMSGVFSNTESNGTVTRTGNLKVSLAGPDYKVVGGCVGGKLVAGSEVQVIVGTFDLKRVKLSAASAPANVFSSSGGGGPGFPQSQGPQRSNESSKENASKSPLLHQVGNSTPQPPHHRHLWPGNNPQ</sequence>
<evidence type="ECO:0000256" key="2">
    <source>
        <dbReference type="ARBA" id="ARBA00023015"/>
    </source>
</evidence>
<keyword evidence="5 6" id="KW-0539">Nucleus</keyword>